<evidence type="ECO:0000313" key="1">
    <source>
        <dbReference type="EMBL" id="CAA9297339.1"/>
    </source>
</evidence>
<sequence>MARAGGRDQAEIAGGAEGARTIDYYGYSDCIVLENATTRVVLGHHAGGRVLEYALHGENALYLAPDQAGWEYREGEPAIHISGGRCDIGPEHVIPRHPTLWLGAWTAEITGTRRARMVSQDDPATGTRLTREFELDAATSRLRFTQTQTNVSSGITEWCHWSRTFARHGGIGVVPLSERPVSRFPKGYVMYGSAGPGIGHAIGFRPEDPQITRRSEGGRDFLVIRGVPQQAKLGFDSYAGWFAYLEPHGVAFVKRFTSDPDRVYNEVAAITSCIYYPKERFVELEPIGPRETLAPGESASFTEEWELALFPFPPAGEEPNLAALTALVERPAG</sequence>
<accession>A0A6J4K7U5</accession>
<dbReference type="AlphaFoldDB" id="A0A6J4K7U5"/>
<dbReference type="EMBL" id="CADCTC010000275">
    <property type="protein sequence ID" value="CAA9297339.1"/>
    <property type="molecule type" value="Genomic_DNA"/>
</dbReference>
<gene>
    <name evidence="1" type="ORF">AVDCRST_MAG77-5321</name>
</gene>
<organism evidence="1">
    <name type="scientific">uncultured Chloroflexota bacterium</name>
    <dbReference type="NCBI Taxonomy" id="166587"/>
    <lineage>
        <taxon>Bacteria</taxon>
        <taxon>Bacillati</taxon>
        <taxon>Chloroflexota</taxon>
        <taxon>environmental samples</taxon>
    </lineage>
</organism>
<protein>
    <submittedName>
        <fullName evidence="1">Uncharacterized protein</fullName>
    </submittedName>
</protein>
<name>A0A6J4K7U5_9CHLR</name>
<reference evidence="1" key="1">
    <citation type="submission" date="2020-02" db="EMBL/GenBank/DDBJ databases">
        <authorList>
            <person name="Meier V. D."/>
        </authorList>
    </citation>
    <scope>NUCLEOTIDE SEQUENCE</scope>
    <source>
        <strain evidence="1">AVDCRST_MAG77</strain>
    </source>
</reference>
<proteinExistence type="predicted"/>